<sequence length="339" mass="35181">MAKMRAVQVAQPGAPFELVERDVPEPGYGEVRIKVQACGVCHSDAIAKEGWVPGIPYPIIPGHEVAGVIEVLGEGVIGWDVGTRVGVGWFGGNCGHCEPCRRGQLINCQNIKIPGLNFDGGYAEAMVAPASGLVRIPDDLSAEDAAPLLCAGVTTYNALRQSGAEPGDVVAVLGLGGLGHLGVQFAAKMGFRTVAIARGPDKAEFAKKLGAHVYIDSAAEDAAAELAKLGGAKTILATVPNSQAMSQLVAGLAVRGVMVIVGVGSEPLQFSAMDLIPANRTIKGHPSGASIDSEDTLNFSVLTEVRPMIEVMPLEEAAAAYDKMMAAKARFRMVLTTGA</sequence>
<dbReference type="FunFam" id="3.40.50.720:FF:000039">
    <property type="entry name" value="Alcohol dehydrogenase AdhP"/>
    <property type="match status" value="1"/>
</dbReference>
<dbReference type="GO" id="GO:0008270">
    <property type="term" value="F:zinc ion binding"/>
    <property type="evidence" value="ECO:0007669"/>
    <property type="project" value="InterPro"/>
</dbReference>
<dbReference type="SUPFAM" id="SSF51735">
    <property type="entry name" value="NAD(P)-binding Rossmann-fold domains"/>
    <property type="match status" value="1"/>
</dbReference>
<comment type="cofactor">
    <cofactor evidence="1 7">
        <name>Zn(2+)</name>
        <dbReference type="ChEBI" id="CHEBI:29105"/>
    </cofactor>
</comment>
<evidence type="ECO:0000256" key="6">
    <source>
        <dbReference type="ARBA" id="ARBA00023027"/>
    </source>
</evidence>
<dbReference type="SMART" id="SM00829">
    <property type="entry name" value="PKS_ER"/>
    <property type="match status" value="1"/>
</dbReference>
<comment type="similarity">
    <text evidence="2 7">Belongs to the zinc-containing alcohol dehydrogenase family.</text>
</comment>
<evidence type="ECO:0000256" key="7">
    <source>
        <dbReference type="RuleBase" id="RU361277"/>
    </source>
</evidence>
<keyword evidence="6" id="KW-0520">NAD</keyword>
<accession>A0A8B2NM93</accession>
<evidence type="ECO:0000313" key="9">
    <source>
        <dbReference type="EMBL" id="RAH96394.1"/>
    </source>
</evidence>
<dbReference type="SUPFAM" id="SSF50129">
    <property type="entry name" value="GroES-like"/>
    <property type="match status" value="1"/>
</dbReference>
<keyword evidence="3 7" id="KW-0479">Metal-binding</keyword>
<dbReference type="Gene3D" id="3.40.50.720">
    <property type="entry name" value="NAD(P)-binding Rossmann-like Domain"/>
    <property type="match status" value="1"/>
</dbReference>
<evidence type="ECO:0000256" key="5">
    <source>
        <dbReference type="ARBA" id="ARBA00023002"/>
    </source>
</evidence>
<reference evidence="9 10" key="1">
    <citation type="submission" date="2018-05" db="EMBL/GenBank/DDBJ databases">
        <title>Acuticoccus sediminis sp. nov., isolated from deep-sea sediment of Indian Ocean.</title>
        <authorList>
            <person name="Liu X."/>
            <person name="Lai Q."/>
            <person name="Du Y."/>
            <person name="Sun F."/>
            <person name="Zhang X."/>
            <person name="Wang S."/>
            <person name="Shao Z."/>
        </authorList>
    </citation>
    <scope>NUCLEOTIDE SEQUENCE [LARGE SCALE GENOMIC DNA]</scope>
    <source>
        <strain evidence="9 10">PTG4-2</strain>
    </source>
</reference>
<dbReference type="PROSITE" id="PS00059">
    <property type="entry name" value="ADH_ZINC"/>
    <property type="match status" value="1"/>
</dbReference>
<evidence type="ECO:0000256" key="3">
    <source>
        <dbReference type="ARBA" id="ARBA00022723"/>
    </source>
</evidence>
<dbReference type="PANTHER" id="PTHR42940:SF7">
    <property type="entry name" value="ALCOHOL DEHYDROGENASE-LIKE N-TERMINAL DOMAIN-CONTAINING PROTEIN"/>
    <property type="match status" value="1"/>
</dbReference>
<feature type="domain" description="Enoyl reductase (ER)" evidence="8">
    <location>
        <begin position="13"/>
        <end position="335"/>
    </location>
</feature>
<dbReference type="InterPro" id="IPR002328">
    <property type="entry name" value="ADH_Zn_CS"/>
</dbReference>
<evidence type="ECO:0000313" key="10">
    <source>
        <dbReference type="Proteomes" id="UP000249590"/>
    </source>
</evidence>
<dbReference type="GO" id="GO:0005737">
    <property type="term" value="C:cytoplasm"/>
    <property type="evidence" value="ECO:0007669"/>
    <property type="project" value="TreeGrafter"/>
</dbReference>
<protein>
    <submittedName>
        <fullName evidence="9">Alcohol dehydrogenase</fullName>
    </submittedName>
</protein>
<dbReference type="Pfam" id="PF00107">
    <property type="entry name" value="ADH_zinc_N"/>
    <property type="match status" value="1"/>
</dbReference>
<dbReference type="Proteomes" id="UP000249590">
    <property type="component" value="Unassembled WGS sequence"/>
</dbReference>
<dbReference type="GO" id="GO:0004022">
    <property type="term" value="F:alcohol dehydrogenase (NAD+) activity"/>
    <property type="evidence" value="ECO:0007669"/>
    <property type="project" value="TreeGrafter"/>
</dbReference>
<dbReference type="OrthoDB" id="5295340at2"/>
<evidence type="ECO:0000256" key="4">
    <source>
        <dbReference type="ARBA" id="ARBA00022833"/>
    </source>
</evidence>
<dbReference type="PANTHER" id="PTHR42940">
    <property type="entry name" value="ALCOHOL DEHYDROGENASE 1-RELATED"/>
    <property type="match status" value="1"/>
</dbReference>
<gene>
    <name evidence="9" type="ORF">DLJ53_32520</name>
</gene>
<dbReference type="InterPro" id="IPR013154">
    <property type="entry name" value="ADH-like_N"/>
</dbReference>
<organism evidence="9 10">
    <name type="scientific">Acuticoccus sediminis</name>
    <dbReference type="NCBI Taxonomy" id="2184697"/>
    <lineage>
        <taxon>Bacteria</taxon>
        <taxon>Pseudomonadati</taxon>
        <taxon>Pseudomonadota</taxon>
        <taxon>Alphaproteobacteria</taxon>
        <taxon>Hyphomicrobiales</taxon>
        <taxon>Amorphaceae</taxon>
        <taxon>Acuticoccus</taxon>
    </lineage>
</organism>
<name>A0A8B2NM93_9HYPH</name>
<dbReference type="InterPro" id="IPR011032">
    <property type="entry name" value="GroES-like_sf"/>
</dbReference>
<keyword evidence="4 7" id="KW-0862">Zinc</keyword>
<dbReference type="Pfam" id="PF08240">
    <property type="entry name" value="ADH_N"/>
    <property type="match status" value="1"/>
</dbReference>
<dbReference type="CDD" id="cd08296">
    <property type="entry name" value="CAD_like"/>
    <property type="match status" value="1"/>
</dbReference>
<keyword evidence="10" id="KW-1185">Reference proteome</keyword>
<dbReference type="InterPro" id="IPR036291">
    <property type="entry name" value="NAD(P)-bd_dom_sf"/>
</dbReference>
<evidence type="ECO:0000259" key="8">
    <source>
        <dbReference type="SMART" id="SM00829"/>
    </source>
</evidence>
<dbReference type="InterPro" id="IPR013149">
    <property type="entry name" value="ADH-like_C"/>
</dbReference>
<dbReference type="Gene3D" id="3.90.180.10">
    <property type="entry name" value="Medium-chain alcohol dehydrogenases, catalytic domain"/>
    <property type="match status" value="1"/>
</dbReference>
<evidence type="ECO:0000256" key="2">
    <source>
        <dbReference type="ARBA" id="ARBA00008072"/>
    </source>
</evidence>
<proteinExistence type="inferred from homology"/>
<dbReference type="InterPro" id="IPR020843">
    <property type="entry name" value="ER"/>
</dbReference>
<dbReference type="AlphaFoldDB" id="A0A8B2NM93"/>
<dbReference type="RefSeq" id="WP_111352523.1">
    <property type="nucleotide sequence ID" value="NZ_QHHQ01000013.1"/>
</dbReference>
<evidence type="ECO:0000256" key="1">
    <source>
        <dbReference type="ARBA" id="ARBA00001947"/>
    </source>
</evidence>
<dbReference type="EMBL" id="QHHQ01000013">
    <property type="protein sequence ID" value="RAH96394.1"/>
    <property type="molecule type" value="Genomic_DNA"/>
</dbReference>
<comment type="caution">
    <text evidence="9">The sequence shown here is derived from an EMBL/GenBank/DDBJ whole genome shotgun (WGS) entry which is preliminary data.</text>
</comment>
<keyword evidence="5" id="KW-0560">Oxidoreductase</keyword>